<comment type="similarity">
    <text evidence="10">Belongs to the TRM5 / TYW2 family.</text>
</comment>
<sequence>MSDTDTDDSKFIVNESNWREHPSLKEILYIPSILVPSEYLHSLISQGKEKGILIPYLATSMEELENIHPKIKVVQNLDKIGVDINQDEQGQSMKAILLNPNTVGKSSSDNQQDSLEAQFPLLSKEIIESLASKEATPGPMVPITLTYKQQPIQHILSKLLPEEAQPPPTGFEQIGHVVHLNLKAHHKPYKKLIGDVILDRLSPKIQTVVNKIGEVSGPYRTYAMDILAGKDDTVVKLSEDNISLEFDLSKVYWCTRLSGERKRLLEEFQEGDIVADAFCGAGAFVVQAAIKRGCTVYANDLNPDAVKYCKENAKKNLKRYFSGTNEDGEEIQPPKVKVTCGDAFDFIQNLGMMEKLPNHVVMNFPLDSASFLGALRWWPVMENNDRDPIVHLYTFARGDNANESVSDDRPPRDAVEVAVDLVAEGLVPEGGAIEASKYRREFLDKMGCDVQAREVRDVAPGKVVICVSFKVSATLLRIMQGDFIDI</sequence>
<feature type="binding site" evidence="10">
    <location>
        <position position="261"/>
    </location>
    <ligand>
        <name>S-adenosyl-L-methionine</name>
        <dbReference type="ChEBI" id="CHEBI:59789"/>
    </ligand>
</feature>
<dbReference type="Proteomes" id="UP001054902">
    <property type="component" value="Unassembled WGS sequence"/>
</dbReference>
<comment type="subcellular location">
    <subcellularLocation>
        <location evidence="10">Mitochondrion matrix</location>
    </subcellularLocation>
    <subcellularLocation>
        <location evidence="10">Nucleus</location>
    </subcellularLocation>
    <subcellularLocation>
        <location evidence="10">Cytoplasm</location>
    </subcellularLocation>
    <text evidence="10">Predominantly in the mitochondria and in the nucleus.</text>
</comment>
<dbReference type="GO" id="GO:0005634">
    <property type="term" value="C:nucleus"/>
    <property type="evidence" value="ECO:0007669"/>
    <property type="project" value="UniProtKB-SubCell"/>
</dbReference>
<comment type="caution">
    <text evidence="12">The sequence shown here is derived from an EMBL/GenBank/DDBJ whole genome shotgun (WGS) entry which is preliminary data.</text>
</comment>
<keyword evidence="6 10" id="KW-0819">tRNA processing</keyword>
<evidence type="ECO:0000313" key="12">
    <source>
        <dbReference type="EMBL" id="GFH47946.1"/>
    </source>
</evidence>
<keyword evidence="2 10" id="KW-0963">Cytoplasm</keyword>
<dbReference type="InterPro" id="IPR029063">
    <property type="entry name" value="SAM-dependent_MTases_sf"/>
</dbReference>
<dbReference type="SUPFAM" id="SSF53335">
    <property type="entry name" value="S-adenosyl-L-methionine-dependent methyltransferases"/>
    <property type="match status" value="1"/>
</dbReference>
<organism evidence="12 13">
    <name type="scientific">Chaetoceros tenuissimus</name>
    <dbReference type="NCBI Taxonomy" id="426638"/>
    <lineage>
        <taxon>Eukaryota</taxon>
        <taxon>Sar</taxon>
        <taxon>Stramenopiles</taxon>
        <taxon>Ochrophyta</taxon>
        <taxon>Bacillariophyta</taxon>
        <taxon>Coscinodiscophyceae</taxon>
        <taxon>Chaetocerotophycidae</taxon>
        <taxon>Chaetocerotales</taxon>
        <taxon>Chaetocerotaceae</taxon>
        <taxon>Chaetoceros</taxon>
    </lineage>
</organism>
<evidence type="ECO:0000256" key="6">
    <source>
        <dbReference type="ARBA" id="ARBA00022694"/>
    </source>
</evidence>
<comment type="similarity">
    <text evidence="1">Belongs to the class I-like SAM-binding methyltransferase superfamily. TRM5/TYW2 family.</text>
</comment>
<dbReference type="PANTHER" id="PTHR23245">
    <property type="entry name" value="TRNA METHYLTRANSFERASE"/>
    <property type="match status" value="1"/>
</dbReference>
<dbReference type="EMBL" id="BLLK01000025">
    <property type="protein sequence ID" value="GFH47946.1"/>
    <property type="molecule type" value="Genomic_DNA"/>
</dbReference>
<comment type="subunit">
    <text evidence="10">Monomer.</text>
</comment>
<feature type="binding site" evidence="10">
    <location>
        <position position="363"/>
    </location>
    <ligand>
        <name>S-adenosyl-L-methionine</name>
        <dbReference type="ChEBI" id="CHEBI:59789"/>
    </ligand>
</feature>
<feature type="domain" description="SAM-dependent methyltransferase TRM5/TYW2-type" evidence="11">
    <location>
        <begin position="171"/>
        <end position="473"/>
    </location>
</feature>
<proteinExistence type="inferred from homology"/>
<evidence type="ECO:0000256" key="7">
    <source>
        <dbReference type="ARBA" id="ARBA00023128"/>
    </source>
</evidence>
<dbReference type="Gene3D" id="3.40.50.150">
    <property type="entry name" value="Vaccinia Virus protein VP39"/>
    <property type="match status" value="1"/>
</dbReference>
<reference evidence="12 13" key="1">
    <citation type="journal article" date="2021" name="Sci. Rep.">
        <title>The genome of the diatom Chaetoceros tenuissimus carries an ancient integrated fragment of an extant virus.</title>
        <authorList>
            <person name="Hongo Y."/>
            <person name="Kimura K."/>
            <person name="Takaki Y."/>
            <person name="Yoshida Y."/>
            <person name="Baba S."/>
            <person name="Kobayashi G."/>
            <person name="Nagasaki K."/>
            <person name="Hano T."/>
            <person name="Tomaru Y."/>
        </authorList>
    </citation>
    <scope>NUCLEOTIDE SEQUENCE [LARGE SCALE GENOMIC DNA]</scope>
    <source>
        <strain evidence="12 13">NIES-3715</strain>
    </source>
</reference>
<dbReference type="GO" id="GO:0002939">
    <property type="term" value="P:tRNA N1-guanine methylation"/>
    <property type="evidence" value="ECO:0007669"/>
    <property type="project" value="TreeGrafter"/>
</dbReference>
<keyword evidence="7 10" id="KW-0496">Mitochondrion</keyword>
<evidence type="ECO:0000256" key="8">
    <source>
        <dbReference type="ARBA" id="ARBA00023242"/>
    </source>
</evidence>
<comment type="catalytic activity">
    <reaction evidence="9 10">
        <text>guanosine(37) in tRNA + S-adenosyl-L-methionine = N(1)-methylguanosine(37) in tRNA + S-adenosyl-L-homocysteine + H(+)</text>
        <dbReference type="Rhea" id="RHEA:36899"/>
        <dbReference type="Rhea" id="RHEA-COMP:10145"/>
        <dbReference type="Rhea" id="RHEA-COMP:10147"/>
        <dbReference type="ChEBI" id="CHEBI:15378"/>
        <dbReference type="ChEBI" id="CHEBI:57856"/>
        <dbReference type="ChEBI" id="CHEBI:59789"/>
        <dbReference type="ChEBI" id="CHEBI:73542"/>
        <dbReference type="ChEBI" id="CHEBI:74269"/>
        <dbReference type="EC" id="2.1.1.228"/>
    </reaction>
</comment>
<keyword evidence="3 10" id="KW-0489">Methyltransferase</keyword>
<evidence type="ECO:0000256" key="9">
    <source>
        <dbReference type="ARBA" id="ARBA00047783"/>
    </source>
</evidence>
<dbReference type="FunFam" id="3.30.300.110:FF:000001">
    <property type="entry name" value="tRNA (guanine(37)-N1)-methyltransferase"/>
    <property type="match status" value="1"/>
</dbReference>
<dbReference type="Pfam" id="PF02475">
    <property type="entry name" value="TRM5-TYW2_MTfase"/>
    <property type="match status" value="1"/>
</dbReference>
<comment type="function">
    <text evidence="10">Specifically methylates the N1 position of guanosine-37 in various cytoplasmic and mitochondrial tRNAs. Methylation is not dependent on the nature of the nucleoside 5' of the target nucleoside. This is the first step in the biosynthesis of wybutosine (yW), a modified base adjacent to the anticodon of tRNAs and required for accurate decoding.</text>
</comment>
<dbReference type="InterPro" id="IPR030382">
    <property type="entry name" value="MeTrfase_TRM5/TYW2"/>
</dbReference>
<dbReference type="CDD" id="cd02440">
    <property type="entry name" value="AdoMet_MTases"/>
    <property type="match status" value="1"/>
</dbReference>
<dbReference type="GO" id="GO:0005759">
    <property type="term" value="C:mitochondrial matrix"/>
    <property type="evidence" value="ECO:0007669"/>
    <property type="project" value="UniProtKB-SubCell"/>
</dbReference>
<dbReference type="PANTHER" id="PTHR23245:SF43">
    <property type="entry name" value="TRNA (GUANINE(37)-N1)-METHYLTRANSFERASE 2"/>
    <property type="match status" value="1"/>
</dbReference>
<evidence type="ECO:0000256" key="1">
    <source>
        <dbReference type="ARBA" id="ARBA00009775"/>
    </source>
</evidence>
<evidence type="ECO:0000256" key="3">
    <source>
        <dbReference type="ARBA" id="ARBA00022603"/>
    </source>
</evidence>
<evidence type="ECO:0000259" key="11">
    <source>
        <dbReference type="PROSITE" id="PS51684"/>
    </source>
</evidence>
<dbReference type="InterPro" id="IPR025792">
    <property type="entry name" value="tRNA_Gua_MeTrfase_euk"/>
</dbReference>
<dbReference type="InterPro" id="IPR056743">
    <property type="entry name" value="TRM5-TYW2-like_MTfase"/>
</dbReference>
<dbReference type="GO" id="GO:0070901">
    <property type="term" value="P:mitochondrial tRNA methylation"/>
    <property type="evidence" value="ECO:0007669"/>
    <property type="project" value="UniProtKB-ARBA"/>
</dbReference>
<evidence type="ECO:0000256" key="4">
    <source>
        <dbReference type="ARBA" id="ARBA00022679"/>
    </source>
</evidence>
<dbReference type="Gene3D" id="3.30.300.110">
    <property type="entry name" value="Met-10+ protein-like domains"/>
    <property type="match status" value="1"/>
</dbReference>
<dbReference type="Pfam" id="PF25133">
    <property type="entry name" value="TYW2_N_2"/>
    <property type="match status" value="1"/>
</dbReference>
<dbReference type="GO" id="GO:0052906">
    <property type="term" value="F:tRNA (guanine(37)-N1)-methyltransferase activity"/>
    <property type="evidence" value="ECO:0007669"/>
    <property type="project" value="UniProtKB-UniRule"/>
</dbReference>
<accession>A0AAD3CN18</accession>
<dbReference type="HAMAP" id="MF_03152">
    <property type="entry name" value="TRM5"/>
    <property type="match status" value="1"/>
</dbReference>
<dbReference type="EC" id="2.1.1.228" evidence="10"/>
<gene>
    <name evidence="12" type="ORF">CTEN210_04422</name>
</gene>
<keyword evidence="4 10" id="KW-0808">Transferase</keyword>
<dbReference type="InterPro" id="IPR056744">
    <property type="entry name" value="TRM5/TYW2-like_N"/>
</dbReference>
<dbReference type="AlphaFoldDB" id="A0AAD3CN18"/>
<evidence type="ECO:0000313" key="13">
    <source>
        <dbReference type="Proteomes" id="UP001054902"/>
    </source>
</evidence>
<evidence type="ECO:0000256" key="5">
    <source>
        <dbReference type="ARBA" id="ARBA00022691"/>
    </source>
</evidence>
<evidence type="ECO:0000256" key="2">
    <source>
        <dbReference type="ARBA" id="ARBA00022490"/>
    </source>
</evidence>
<dbReference type="PROSITE" id="PS51684">
    <property type="entry name" value="SAM_MT_TRM5_TYW2"/>
    <property type="match status" value="1"/>
</dbReference>
<protein>
    <recommendedName>
        <fullName evidence="10">tRNA (guanine(37)-N1)-methyltransferase</fullName>
        <ecNumber evidence="10">2.1.1.228</ecNumber>
    </recommendedName>
    <alternativeName>
        <fullName evidence="10">M1G-methyltransferase</fullName>
    </alternativeName>
    <alternativeName>
        <fullName evidence="10">tRNA [GM37] methyltransferase</fullName>
    </alternativeName>
    <alternativeName>
        <fullName evidence="10">tRNA methyltransferase 5 homolog</fullName>
    </alternativeName>
</protein>
<feature type="binding site" evidence="10">
    <location>
        <begin position="342"/>
        <end position="343"/>
    </location>
    <ligand>
        <name>S-adenosyl-L-methionine</name>
        <dbReference type="ChEBI" id="CHEBI:59789"/>
    </ligand>
</feature>
<keyword evidence="8 10" id="KW-0539">Nucleus</keyword>
<keyword evidence="13" id="KW-1185">Reference proteome</keyword>
<name>A0AAD3CN18_9STRA</name>
<feature type="binding site" evidence="10">
    <location>
        <begin position="300"/>
        <end position="301"/>
    </location>
    <ligand>
        <name>S-adenosyl-L-methionine</name>
        <dbReference type="ChEBI" id="CHEBI:59789"/>
    </ligand>
</feature>
<keyword evidence="5 10" id="KW-0949">S-adenosyl-L-methionine</keyword>
<evidence type="ECO:0000256" key="10">
    <source>
        <dbReference type="HAMAP-Rule" id="MF_03152"/>
    </source>
</evidence>